<organism evidence="2 3">
    <name type="scientific">Roseovarius spongiae</name>
    <dbReference type="NCBI Taxonomy" id="2320272"/>
    <lineage>
        <taxon>Bacteria</taxon>
        <taxon>Pseudomonadati</taxon>
        <taxon>Pseudomonadota</taxon>
        <taxon>Alphaproteobacteria</taxon>
        <taxon>Rhodobacterales</taxon>
        <taxon>Roseobacteraceae</taxon>
        <taxon>Roseovarius</taxon>
    </lineage>
</organism>
<proteinExistence type="predicted"/>
<dbReference type="Gene3D" id="3.90.1580.10">
    <property type="entry name" value="paralog of FGE (formylglycine-generating enzyme)"/>
    <property type="match status" value="1"/>
</dbReference>
<dbReference type="InterPro" id="IPR042095">
    <property type="entry name" value="SUMF_sf"/>
</dbReference>
<name>A0A3A8AWQ4_9RHOB</name>
<evidence type="ECO:0000313" key="3">
    <source>
        <dbReference type="Proteomes" id="UP000281128"/>
    </source>
</evidence>
<dbReference type="Pfam" id="PF03781">
    <property type="entry name" value="FGE-sulfatase"/>
    <property type="match status" value="1"/>
</dbReference>
<dbReference type="SUPFAM" id="SSF56436">
    <property type="entry name" value="C-type lectin-like"/>
    <property type="match status" value="1"/>
</dbReference>
<evidence type="ECO:0000313" key="2">
    <source>
        <dbReference type="EMBL" id="RKF16177.1"/>
    </source>
</evidence>
<accession>A0A3A8AWQ4</accession>
<dbReference type="Proteomes" id="UP000281128">
    <property type="component" value="Unassembled WGS sequence"/>
</dbReference>
<gene>
    <name evidence="2" type="ORF">D6850_01005</name>
</gene>
<dbReference type="InterPro" id="IPR051043">
    <property type="entry name" value="Sulfatase_Mod_Factor_Kinase"/>
</dbReference>
<dbReference type="InterPro" id="IPR005532">
    <property type="entry name" value="SUMF_dom"/>
</dbReference>
<keyword evidence="3" id="KW-1185">Reference proteome</keyword>
<dbReference type="AlphaFoldDB" id="A0A3A8AWQ4"/>
<dbReference type="InterPro" id="IPR016187">
    <property type="entry name" value="CTDL_fold"/>
</dbReference>
<sequence length="252" mass="26715">MIAAASIQRERPHLMAGLAIALAVALIGATSVLRGPDPVLPAPMAAERPVVMPDGRELYVQKYEVTIGEWNACHDAGACLLALRTPRGMDAATTPATGLSYADVAEYLAWIGSGARHPFRLPTAREWAVMASDVLPEDPDPIFTDPALSWASAYLTEGLSPRRLMPQGSFSTSAEGVADLDGSVWEWTQDCHDGADGDPGARSDPSRCPAFYVGGEHLAAMSYLVRDPARGGCAVGSPPAHLGVRLVSDRPW</sequence>
<dbReference type="RefSeq" id="WP_121163128.1">
    <property type="nucleotide sequence ID" value="NZ_RAPE01000001.1"/>
</dbReference>
<dbReference type="PANTHER" id="PTHR23150:SF19">
    <property type="entry name" value="FORMYLGLYCINE-GENERATING ENZYME"/>
    <property type="match status" value="1"/>
</dbReference>
<reference evidence="2 3" key="1">
    <citation type="submission" date="2018-09" db="EMBL/GenBank/DDBJ databases">
        <title>Roseovarius spongiae sp. nov., isolated from a marine sponge.</title>
        <authorList>
            <person name="Zhuang L."/>
            <person name="Luo L."/>
        </authorList>
    </citation>
    <scope>NUCLEOTIDE SEQUENCE [LARGE SCALE GENOMIC DNA]</scope>
    <source>
        <strain evidence="2 3">HN-E21</strain>
    </source>
</reference>
<comment type="caution">
    <text evidence="2">The sequence shown here is derived from an EMBL/GenBank/DDBJ whole genome shotgun (WGS) entry which is preliminary data.</text>
</comment>
<dbReference type="EMBL" id="RAPE01000001">
    <property type="protein sequence ID" value="RKF16177.1"/>
    <property type="molecule type" value="Genomic_DNA"/>
</dbReference>
<dbReference type="PANTHER" id="PTHR23150">
    <property type="entry name" value="SULFATASE MODIFYING FACTOR 1, 2"/>
    <property type="match status" value="1"/>
</dbReference>
<feature type="domain" description="Sulfatase-modifying factor enzyme-like" evidence="1">
    <location>
        <begin position="44"/>
        <end position="247"/>
    </location>
</feature>
<dbReference type="OrthoDB" id="9768004at2"/>
<dbReference type="GO" id="GO:0120147">
    <property type="term" value="F:formylglycine-generating oxidase activity"/>
    <property type="evidence" value="ECO:0007669"/>
    <property type="project" value="TreeGrafter"/>
</dbReference>
<evidence type="ECO:0000259" key="1">
    <source>
        <dbReference type="Pfam" id="PF03781"/>
    </source>
</evidence>
<protein>
    <submittedName>
        <fullName evidence="2">Formylglycine-generating enzyme family protein</fullName>
    </submittedName>
</protein>